<evidence type="ECO:0000256" key="1">
    <source>
        <dbReference type="SAM" id="Phobius"/>
    </source>
</evidence>
<feature type="transmembrane region" description="Helical" evidence="1">
    <location>
        <begin position="12"/>
        <end position="36"/>
    </location>
</feature>
<evidence type="ECO:0008006" key="4">
    <source>
        <dbReference type="Google" id="ProtNLM"/>
    </source>
</evidence>
<reference evidence="2 3" key="1">
    <citation type="submission" date="2014-07" db="EMBL/GenBank/DDBJ databases">
        <title>Methanogenic archaea and the global carbon cycle.</title>
        <authorList>
            <person name="Henriksen J.R."/>
            <person name="Luke J."/>
            <person name="Reinhart S."/>
            <person name="Benedict M.N."/>
            <person name="Youngblut N.D."/>
            <person name="Metcalf M.E."/>
            <person name="Whitaker R.J."/>
            <person name="Metcalf W.W."/>
        </authorList>
    </citation>
    <scope>NUCLEOTIDE SEQUENCE [LARGE SCALE GENOMIC DNA]</scope>
    <source>
        <strain evidence="2 3">HB-1</strain>
    </source>
</reference>
<keyword evidence="1" id="KW-0472">Membrane</keyword>
<dbReference type="STRING" id="1434110.MSHOH_1532"/>
<dbReference type="PATRIC" id="fig|1434110.4.peg.1919"/>
<keyword evidence="1" id="KW-1133">Transmembrane helix</keyword>
<keyword evidence="1" id="KW-0812">Transmembrane</keyword>
<evidence type="ECO:0000313" key="3">
    <source>
        <dbReference type="Proteomes" id="UP000033101"/>
    </source>
</evidence>
<dbReference type="AlphaFoldDB" id="A0A0E3WUG8"/>
<feature type="transmembrane region" description="Helical" evidence="1">
    <location>
        <begin position="113"/>
        <end position="132"/>
    </location>
</feature>
<sequence length="148" mass="16788">MLFLLKARKILSRWYLAVPMCIFLSLLVITNFLVYFNGKPFLSEPISTAETLWIALLALLSPCSVLFFLSSYGQDSSTKVYIVVSSAASLFSIFFLFLTLIEISRWASIEAVVLPLIFYWTILMPAIGVCFLSNATMYRENDNSEEEP</sequence>
<name>A0A0E3WUG8_9EURY</name>
<accession>A0A0E3WUG8</accession>
<dbReference type="HOGENOM" id="CLU_119367_0_0_2"/>
<feature type="transmembrane region" description="Helical" evidence="1">
    <location>
        <begin position="51"/>
        <end position="69"/>
    </location>
</feature>
<evidence type="ECO:0000313" key="2">
    <source>
        <dbReference type="EMBL" id="AKB78015.1"/>
    </source>
</evidence>
<organism evidence="2 3">
    <name type="scientific">Methanosarcina horonobensis HB-1 = JCM 15518</name>
    <dbReference type="NCBI Taxonomy" id="1434110"/>
    <lineage>
        <taxon>Archaea</taxon>
        <taxon>Methanobacteriati</taxon>
        <taxon>Methanobacteriota</taxon>
        <taxon>Stenosarchaea group</taxon>
        <taxon>Methanomicrobia</taxon>
        <taxon>Methanosarcinales</taxon>
        <taxon>Methanosarcinaceae</taxon>
        <taxon>Methanosarcina</taxon>
    </lineage>
</organism>
<dbReference type="EMBL" id="CP009516">
    <property type="protein sequence ID" value="AKB78015.1"/>
    <property type="molecule type" value="Genomic_DNA"/>
</dbReference>
<feature type="transmembrane region" description="Helical" evidence="1">
    <location>
        <begin position="81"/>
        <end position="101"/>
    </location>
</feature>
<proteinExistence type="predicted"/>
<dbReference type="KEGG" id="mhor:MSHOH_1532"/>
<gene>
    <name evidence="2" type="ORF">MSHOH_1532</name>
</gene>
<protein>
    <recommendedName>
        <fullName evidence="4">Transmembrane protein</fullName>
    </recommendedName>
</protein>
<keyword evidence="3" id="KW-1185">Reference proteome</keyword>
<dbReference type="Proteomes" id="UP000033101">
    <property type="component" value="Chromosome"/>
</dbReference>